<evidence type="ECO:0000313" key="9">
    <source>
        <dbReference type="Proteomes" id="UP000007257"/>
    </source>
</evidence>
<evidence type="ECO:0000256" key="3">
    <source>
        <dbReference type="ARBA" id="ARBA00023015"/>
    </source>
</evidence>
<dbReference type="PROSITE" id="PS50949">
    <property type="entry name" value="HTH_GNTR"/>
    <property type="match status" value="1"/>
</dbReference>
<dbReference type="eggNOG" id="COG1167">
    <property type="taxonomic scope" value="Bacteria"/>
</dbReference>
<reference evidence="9" key="1">
    <citation type="submission" date="2011-01" db="EMBL/GenBank/DDBJ databases">
        <title>Complete sequence of chromosome of Rahnella sp. Y9602.</title>
        <authorList>
            <consortium name="US DOE Joint Genome Institute"/>
            <person name="Lucas S."/>
            <person name="Copeland A."/>
            <person name="Lapidus A."/>
            <person name="Cheng J.-F."/>
            <person name="Goodwin L."/>
            <person name="Pitluck S."/>
            <person name="Lu M."/>
            <person name="Detter J.C."/>
            <person name="Han C."/>
            <person name="Tapia R."/>
            <person name="Land M."/>
            <person name="Hauser L."/>
            <person name="Kyrpides N."/>
            <person name="Ivanova N."/>
            <person name="Ovchinnikova G."/>
            <person name="Pagani I."/>
            <person name="Sobecky P.A."/>
            <person name="Martinez R.J."/>
            <person name="Woyke T."/>
        </authorList>
    </citation>
    <scope>NUCLEOTIDE SEQUENCE [LARGE SCALE GENOMIC DNA]</scope>
    <source>
        <strain evidence="9">Y9602</strain>
    </source>
</reference>
<dbReference type="PANTHER" id="PTHR46577:SF1">
    <property type="entry name" value="HTH-TYPE TRANSCRIPTIONAL REGULATORY PROTEIN GABR"/>
    <property type="match status" value="1"/>
</dbReference>
<protein>
    <submittedName>
        <fullName evidence="8">Aminotransferase class I/II-fold pyridoxal phosphate-dependent enzyme</fullName>
    </submittedName>
    <submittedName>
        <fullName evidence="7">Transcriptional regulator, GntR family with aminotransferase domain protein</fullName>
    </submittedName>
</protein>
<keyword evidence="7" id="KW-0032">Aminotransferase</keyword>
<dbReference type="InterPro" id="IPR015424">
    <property type="entry name" value="PyrdxlP-dep_Trfase"/>
</dbReference>
<gene>
    <name evidence="7" type="ordered locus">Rahaq_3220</name>
    <name evidence="8" type="ORF">ACFPK4_01785</name>
</gene>
<dbReference type="InterPro" id="IPR051446">
    <property type="entry name" value="HTH_trans_reg/aminotransferase"/>
</dbReference>
<dbReference type="PANTHER" id="PTHR46577">
    <property type="entry name" value="HTH-TYPE TRANSCRIPTIONAL REGULATORY PROTEIN GABR"/>
    <property type="match status" value="1"/>
</dbReference>
<sequence length="448" mass="48659">MTENSLEKTLDAEWLATQLQDRSMRGIAIETAAMIRSGVIEIGTHLPAVRELAQALGVSPATVSAAWGQLRRQKVIAGRGRNGVWVCGDMLSPRPARFEKIGNFGEHIIADLALSSPDPALLPDLHEAMQRGVGADNLNSYQREAIAPSLLEAARQDWPYDAPAFMAADGGFDGMNLTLQTLLMQGSVVAIEDPTATRLLDMLDNLGAQVIPVKCDEFGPTPESLSQALLKNPSAFIFQPRTHSHCGHAINAERYAALANILSQSNTLIIEDDGIGQLSRYAPLSMGSKLPDRTVHVRSYSKAYGPDLRLAVISGSVDLIKQIKSFRNFGAGWSSRILQEALAWLINDPKTQEGITQAKKVYAERRKAMSDALRIRGVNIPDRDGLAMWIPVPSEQFALVTMAARGIAVLPGERSRIGPGQFIRISTSQMKPEQVDLIADAIVLALDV</sequence>
<dbReference type="Gene3D" id="3.90.1150.10">
    <property type="entry name" value="Aspartate Aminotransferase, domain 1"/>
    <property type="match status" value="1"/>
</dbReference>
<dbReference type="GO" id="GO:0003677">
    <property type="term" value="F:DNA binding"/>
    <property type="evidence" value="ECO:0007669"/>
    <property type="project" value="UniProtKB-KW"/>
</dbReference>
<dbReference type="SUPFAM" id="SSF46785">
    <property type="entry name" value="Winged helix' DNA-binding domain"/>
    <property type="match status" value="1"/>
</dbReference>
<evidence type="ECO:0000313" key="10">
    <source>
        <dbReference type="Proteomes" id="UP001598201"/>
    </source>
</evidence>
<dbReference type="GO" id="GO:0003700">
    <property type="term" value="F:DNA-binding transcription factor activity"/>
    <property type="evidence" value="ECO:0007669"/>
    <property type="project" value="InterPro"/>
</dbReference>
<comment type="similarity">
    <text evidence="1">In the C-terminal section; belongs to the class-I pyridoxal-phosphate-dependent aminotransferase family.</text>
</comment>
<dbReference type="GO" id="GO:0030170">
    <property type="term" value="F:pyridoxal phosphate binding"/>
    <property type="evidence" value="ECO:0007669"/>
    <property type="project" value="InterPro"/>
</dbReference>
<evidence type="ECO:0000259" key="6">
    <source>
        <dbReference type="PROSITE" id="PS50949"/>
    </source>
</evidence>
<evidence type="ECO:0000313" key="8">
    <source>
        <dbReference type="EMBL" id="MFD3222254.1"/>
    </source>
</evidence>
<organism evidence="7 9">
    <name type="scientific">Rahnella sp. (strain Y9602)</name>
    <dbReference type="NCBI Taxonomy" id="2703885"/>
    <lineage>
        <taxon>Bacteria</taxon>
        <taxon>Pseudomonadati</taxon>
        <taxon>Pseudomonadota</taxon>
        <taxon>Gammaproteobacteria</taxon>
        <taxon>Enterobacterales</taxon>
        <taxon>Yersiniaceae</taxon>
        <taxon>Rahnella</taxon>
    </lineage>
</organism>
<dbReference type="InterPro" id="IPR015421">
    <property type="entry name" value="PyrdxlP-dep_Trfase_major"/>
</dbReference>
<dbReference type="HOGENOM" id="CLU_017584_2_0_6"/>
<evidence type="ECO:0000256" key="4">
    <source>
        <dbReference type="ARBA" id="ARBA00023125"/>
    </source>
</evidence>
<keyword evidence="7" id="KW-0808">Transferase</keyword>
<dbReference type="InterPro" id="IPR036390">
    <property type="entry name" value="WH_DNA-bd_sf"/>
</dbReference>
<dbReference type="OrthoDB" id="9804020at2"/>
<dbReference type="CDD" id="cd00609">
    <property type="entry name" value="AAT_like"/>
    <property type="match status" value="1"/>
</dbReference>
<dbReference type="Pfam" id="PF00392">
    <property type="entry name" value="GntR"/>
    <property type="match status" value="1"/>
</dbReference>
<reference evidence="8 10" key="3">
    <citation type="submission" date="2024-09" db="EMBL/GenBank/DDBJ databases">
        <title>Genomes of Rahnella.</title>
        <authorList>
            <person name="Mnguni F.C."/>
            <person name="Shin G.Y."/>
            <person name="Coutinho T."/>
        </authorList>
    </citation>
    <scope>NUCLEOTIDE SEQUENCE [LARGE SCALE GENOMIC DNA]</scope>
    <source>
        <strain evidence="8 10">20WA0057</strain>
    </source>
</reference>
<keyword evidence="10" id="KW-1185">Reference proteome</keyword>
<dbReference type="SMART" id="SM00345">
    <property type="entry name" value="HTH_GNTR"/>
    <property type="match status" value="1"/>
</dbReference>
<proteinExistence type="inferred from homology"/>
<reference evidence="7 9" key="2">
    <citation type="journal article" date="2012" name="J. Bacteriol.">
        <title>Complete Genome Sequence of Rahnella sp. Strain Y9602, a Gammaproteobacterium Isolate from Metal- and Radionuclide-Contaminated Soil.</title>
        <authorList>
            <person name="Martinez R.J."/>
            <person name="Bruce D."/>
            <person name="Detter C."/>
            <person name="Goodwin L.A."/>
            <person name="Han J."/>
            <person name="Han C.S."/>
            <person name="Held B."/>
            <person name="Land M.L."/>
            <person name="Mikhailova N."/>
            <person name="Nolan M."/>
            <person name="Pennacchio L."/>
            <person name="Pitluck S."/>
            <person name="Tapia R."/>
            <person name="Woyke T."/>
            <person name="Sobecky P.A."/>
        </authorList>
    </citation>
    <scope>NUCLEOTIDE SEQUENCE [LARGE SCALE GENOMIC DNA]</scope>
    <source>
        <strain evidence="7 9">Y9602</strain>
    </source>
</reference>
<dbReference type="Gene3D" id="1.10.10.10">
    <property type="entry name" value="Winged helix-like DNA-binding domain superfamily/Winged helix DNA-binding domain"/>
    <property type="match status" value="1"/>
</dbReference>
<dbReference type="Proteomes" id="UP001598201">
    <property type="component" value="Unassembled WGS sequence"/>
</dbReference>
<evidence type="ECO:0000256" key="1">
    <source>
        <dbReference type="ARBA" id="ARBA00005384"/>
    </source>
</evidence>
<dbReference type="KEGG" id="rah:Rahaq_3220"/>
<keyword evidence="2" id="KW-0663">Pyridoxal phosphate</keyword>
<keyword evidence="4" id="KW-0238">DNA-binding</keyword>
<dbReference type="GO" id="GO:0008483">
    <property type="term" value="F:transaminase activity"/>
    <property type="evidence" value="ECO:0007669"/>
    <property type="project" value="UniProtKB-KW"/>
</dbReference>
<dbReference type="AlphaFoldDB" id="A0A0H3FIP9"/>
<keyword evidence="5" id="KW-0804">Transcription</keyword>
<dbReference type="Proteomes" id="UP000007257">
    <property type="component" value="Chromosome"/>
</dbReference>
<dbReference type="RefSeq" id="WP_013576510.1">
    <property type="nucleotide sequence ID" value="NC_015061.1"/>
</dbReference>
<dbReference type="Pfam" id="PF00155">
    <property type="entry name" value="Aminotran_1_2"/>
    <property type="match status" value="1"/>
</dbReference>
<dbReference type="EMBL" id="JBHUCJ010000002">
    <property type="protein sequence ID" value="MFD3222254.1"/>
    <property type="molecule type" value="Genomic_DNA"/>
</dbReference>
<accession>A0A0H3FIP9</accession>
<dbReference type="InterPro" id="IPR015422">
    <property type="entry name" value="PyrdxlP-dep_Trfase_small"/>
</dbReference>
<evidence type="ECO:0000313" key="7">
    <source>
        <dbReference type="EMBL" id="ADW74814.1"/>
    </source>
</evidence>
<keyword evidence="3" id="KW-0805">Transcription regulation</keyword>
<dbReference type="InterPro" id="IPR004839">
    <property type="entry name" value="Aminotransferase_I/II_large"/>
</dbReference>
<name>A0A0H3FIP9_RAHSY</name>
<dbReference type="GeneID" id="95416194"/>
<dbReference type="EMBL" id="CP002505">
    <property type="protein sequence ID" value="ADW74814.1"/>
    <property type="molecule type" value="Genomic_DNA"/>
</dbReference>
<evidence type="ECO:0000256" key="5">
    <source>
        <dbReference type="ARBA" id="ARBA00023163"/>
    </source>
</evidence>
<dbReference type="SUPFAM" id="SSF53383">
    <property type="entry name" value="PLP-dependent transferases"/>
    <property type="match status" value="1"/>
</dbReference>
<dbReference type="Gene3D" id="3.40.640.10">
    <property type="entry name" value="Type I PLP-dependent aspartate aminotransferase-like (Major domain)"/>
    <property type="match status" value="1"/>
</dbReference>
<dbReference type="InterPro" id="IPR000524">
    <property type="entry name" value="Tscrpt_reg_HTH_GntR"/>
</dbReference>
<dbReference type="InterPro" id="IPR036388">
    <property type="entry name" value="WH-like_DNA-bd_sf"/>
</dbReference>
<evidence type="ECO:0000256" key="2">
    <source>
        <dbReference type="ARBA" id="ARBA00022898"/>
    </source>
</evidence>
<feature type="domain" description="HTH gntR-type" evidence="6">
    <location>
        <begin position="21"/>
        <end position="89"/>
    </location>
</feature>